<dbReference type="InterPro" id="IPR002156">
    <property type="entry name" value="RNaseH_domain"/>
</dbReference>
<dbReference type="GO" id="GO:0003676">
    <property type="term" value="F:nucleic acid binding"/>
    <property type="evidence" value="ECO:0007669"/>
    <property type="project" value="InterPro"/>
</dbReference>
<dbReference type="GO" id="GO:0004523">
    <property type="term" value="F:RNA-DNA hybrid ribonuclease activity"/>
    <property type="evidence" value="ECO:0007669"/>
    <property type="project" value="InterPro"/>
</dbReference>
<dbReference type="Gene3D" id="3.30.420.10">
    <property type="entry name" value="Ribonuclease H-like superfamily/Ribonuclease H"/>
    <property type="match status" value="1"/>
</dbReference>
<feature type="domain" description="RNase H type-1" evidence="1">
    <location>
        <begin position="1"/>
        <end position="143"/>
    </location>
</feature>
<dbReference type="RefSeq" id="WP_088819841.1">
    <property type="nucleotide sequence ID" value="NZ_CP019964.1"/>
</dbReference>
<gene>
    <name evidence="2" type="ORF">Mia14_0354</name>
</gene>
<evidence type="ECO:0000313" key="2">
    <source>
        <dbReference type="EMBL" id="ASI13676.1"/>
    </source>
</evidence>
<dbReference type="PANTHER" id="PTHR48475">
    <property type="entry name" value="RIBONUCLEASE H"/>
    <property type="match status" value="1"/>
</dbReference>
<dbReference type="PANTHER" id="PTHR48475:SF1">
    <property type="entry name" value="RNASE H TYPE-1 DOMAIN-CONTAINING PROTEIN"/>
    <property type="match status" value="1"/>
</dbReference>
<protein>
    <submittedName>
        <fullName evidence="2">Ribonuclease HI</fullName>
    </submittedName>
</protein>
<dbReference type="PROSITE" id="PS50879">
    <property type="entry name" value="RNASE_H_1"/>
    <property type="match status" value="1"/>
</dbReference>
<dbReference type="EMBL" id="CP019964">
    <property type="protein sequence ID" value="ASI13676.1"/>
    <property type="molecule type" value="Genomic_DNA"/>
</dbReference>
<dbReference type="GeneID" id="33313911"/>
<dbReference type="OrthoDB" id="52651at2157"/>
<dbReference type="KEGG" id="marh:Mia14_0354"/>
<dbReference type="SUPFAM" id="SSF53098">
    <property type="entry name" value="Ribonuclease H-like"/>
    <property type="match status" value="1"/>
</dbReference>
<evidence type="ECO:0000259" key="1">
    <source>
        <dbReference type="PROSITE" id="PS50879"/>
    </source>
</evidence>
<organism evidence="2 3">
    <name type="scientific">Candidatus Mancarchaeum acidiphilum</name>
    <dbReference type="NCBI Taxonomy" id="1920749"/>
    <lineage>
        <taxon>Archaea</taxon>
        <taxon>Candidatus Micrarchaeota</taxon>
        <taxon>Candidatus Mancarchaeum</taxon>
    </lineage>
</organism>
<sequence length="143" mass="15978">MISICTDGASRGNPGDSASGFQIYDESGKVIAKKEIYNGIKTNNYAEYNAIINALQWCVDNTKPNDTEITLYSDSKLVVSQINGIYKVKSPEMAELNLKAKDIIKKFKSVKLVNKPREFECIAKVDHAINLFLDKVEQDKKGK</sequence>
<name>A0A218NMI7_9ARCH</name>
<reference evidence="2 3" key="1">
    <citation type="journal article" date="2017" name="Nat. Commun.">
        <title>'ARMAN' archaea depend on association with euryarchaeal host in culture and in situ.</title>
        <authorList>
            <person name="Golyshina O."/>
            <person name="Toshchakov S."/>
            <person name="Makarova K."/>
            <person name="Gavrilov S."/>
            <person name="Korzhenkov A."/>
            <person name="La Cono V."/>
            <person name="Arcadi E."/>
            <person name="Nechitaylo T."/>
            <person name="Ferrer M."/>
            <person name="Kublanov I."/>
            <person name="Wolf Y."/>
            <person name="Yakimov M."/>
            <person name="Golyshin P."/>
            <person name="Slesarev A."/>
            <person name="Kozyavkin S."/>
        </authorList>
    </citation>
    <scope>NUCLEOTIDE SEQUENCE [LARGE SCALE GENOMIC DNA]</scope>
    <source>
        <strain evidence="2 3">Mia14</strain>
    </source>
</reference>
<accession>A0A218NMI7</accession>
<dbReference type="Pfam" id="PF13456">
    <property type="entry name" value="RVT_3"/>
    <property type="match status" value="1"/>
</dbReference>
<dbReference type="InterPro" id="IPR036397">
    <property type="entry name" value="RNaseH_sf"/>
</dbReference>
<proteinExistence type="predicted"/>
<dbReference type="AlphaFoldDB" id="A0A218NMI7"/>
<dbReference type="InterPro" id="IPR012337">
    <property type="entry name" value="RNaseH-like_sf"/>
</dbReference>
<keyword evidence="3" id="KW-1185">Reference proteome</keyword>
<dbReference type="CDD" id="cd09279">
    <property type="entry name" value="RNase_HI_like"/>
    <property type="match status" value="1"/>
</dbReference>
<dbReference type="Proteomes" id="UP000197679">
    <property type="component" value="Chromosome"/>
</dbReference>
<evidence type="ECO:0000313" key="3">
    <source>
        <dbReference type="Proteomes" id="UP000197679"/>
    </source>
</evidence>